<name>A0ABS9E502_9HYPH</name>
<sequence>MAVLARLFIYRIRGWRRWLIIIAPIVWFQLALLSTGLYPDYIDAQGGVALEENPFFTPDTAQLHFDEIAQSGQRPLAYLFYVVDMVAAALLAMAFAALIGFGLNAAGPGLPPHATLLLLPPVFLLLADFAENLIFTLCVATAPAPATLLLAAAGVVTGLKFLGFALSALVGICSLIFGLWRTIKSPR</sequence>
<accession>A0ABS9E502</accession>
<evidence type="ECO:0000256" key="1">
    <source>
        <dbReference type="SAM" id="Phobius"/>
    </source>
</evidence>
<dbReference type="Proteomes" id="UP001201217">
    <property type="component" value="Unassembled WGS sequence"/>
</dbReference>
<evidence type="ECO:0000313" key="3">
    <source>
        <dbReference type="Proteomes" id="UP001201217"/>
    </source>
</evidence>
<keyword evidence="1" id="KW-0812">Transmembrane</keyword>
<keyword evidence="1" id="KW-1133">Transmembrane helix</keyword>
<reference evidence="2 3" key="1">
    <citation type="submission" date="2022-01" db="EMBL/GenBank/DDBJ databases">
        <title>Maritalea mediterranea sp. nov., isolated from marine plastic residues from the Malva-rosa beach (Valencia, Spain).</title>
        <authorList>
            <person name="Vidal-Verdu A."/>
            <person name="Molina-Menor E."/>
            <person name="Pascual J."/>
            <person name="Pereto J."/>
            <person name="Porcar M."/>
        </authorList>
    </citation>
    <scope>NUCLEOTIDE SEQUENCE [LARGE SCALE GENOMIC DNA]</scope>
    <source>
        <strain evidence="2 3">P4.10X</strain>
    </source>
</reference>
<feature type="transmembrane region" description="Helical" evidence="1">
    <location>
        <begin position="18"/>
        <end position="38"/>
    </location>
</feature>
<dbReference type="EMBL" id="JAKGTI010000001">
    <property type="protein sequence ID" value="MCF4097282.1"/>
    <property type="molecule type" value="Genomic_DNA"/>
</dbReference>
<proteinExistence type="predicted"/>
<feature type="transmembrane region" description="Helical" evidence="1">
    <location>
        <begin position="161"/>
        <end position="180"/>
    </location>
</feature>
<gene>
    <name evidence="2" type="ORF">L1I42_02120</name>
</gene>
<organism evidence="2 3">
    <name type="scientific">Maritalea mediterranea</name>
    <dbReference type="NCBI Taxonomy" id="2909667"/>
    <lineage>
        <taxon>Bacteria</taxon>
        <taxon>Pseudomonadati</taxon>
        <taxon>Pseudomonadota</taxon>
        <taxon>Alphaproteobacteria</taxon>
        <taxon>Hyphomicrobiales</taxon>
        <taxon>Devosiaceae</taxon>
        <taxon>Maritalea</taxon>
    </lineage>
</organism>
<feature type="transmembrane region" description="Helical" evidence="1">
    <location>
        <begin position="78"/>
        <end position="103"/>
    </location>
</feature>
<evidence type="ECO:0000313" key="2">
    <source>
        <dbReference type="EMBL" id="MCF4097282.1"/>
    </source>
</evidence>
<feature type="transmembrane region" description="Helical" evidence="1">
    <location>
        <begin position="109"/>
        <end position="127"/>
    </location>
</feature>
<keyword evidence="1" id="KW-0472">Membrane</keyword>
<comment type="caution">
    <text evidence="2">The sequence shown here is derived from an EMBL/GenBank/DDBJ whole genome shotgun (WGS) entry which is preliminary data.</text>
</comment>
<dbReference type="RefSeq" id="WP_236112854.1">
    <property type="nucleotide sequence ID" value="NZ_JAKGTI010000001.1"/>
</dbReference>
<keyword evidence="3" id="KW-1185">Reference proteome</keyword>
<protein>
    <submittedName>
        <fullName evidence="2">Uncharacterized protein</fullName>
    </submittedName>
</protein>
<feature type="transmembrane region" description="Helical" evidence="1">
    <location>
        <begin position="134"/>
        <end position="155"/>
    </location>
</feature>